<dbReference type="SUPFAM" id="SSF101967">
    <property type="entry name" value="Adhesin YadA, collagen-binding domain"/>
    <property type="match status" value="1"/>
</dbReference>
<reference evidence="7" key="1">
    <citation type="journal article" date="2019" name="Int. J. Syst. Evol. Microbiol.">
        <title>The Global Catalogue of Microorganisms (GCM) 10K type strain sequencing project: providing services to taxonomists for standard genome sequencing and annotation.</title>
        <authorList>
            <consortium name="The Broad Institute Genomics Platform"/>
            <consortium name="The Broad Institute Genome Sequencing Center for Infectious Disease"/>
            <person name="Wu L."/>
            <person name="Ma J."/>
        </authorList>
    </citation>
    <scope>NUCLEOTIDE SEQUENCE [LARGE SCALE GENOMIC DNA]</scope>
    <source>
        <strain evidence="7">CCUG 63830</strain>
    </source>
</reference>
<dbReference type="EMBL" id="JBHSWB010000003">
    <property type="protein sequence ID" value="MFC6663515.1"/>
    <property type="molecule type" value="Genomic_DNA"/>
</dbReference>
<comment type="caution">
    <text evidence="6">The sequence shown here is derived from an EMBL/GenBank/DDBJ whole genome shotgun (WGS) entry which is preliminary data.</text>
</comment>
<gene>
    <name evidence="6" type="ORF">ACFP90_26195</name>
</gene>
<evidence type="ECO:0000256" key="2">
    <source>
        <dbReference type="ARBA" id="ARBA00022692"/>
    </source>
</evidence>
<dbReference type="Proteomes" id="UP001596317">
    <property type="component" value="Unassembled WGS sequence"/>
</dbReference>
<dbReference type="InterPro" id="IPR023908">
    <property type="entry name" value="xxxLxxG_rpt"/>
</dbReference>
<sequence>MQGAGQLASGAQAAASGARTLAQGAAALNENLGTAAAGAGQAAEGAQALASGSKTLQAGAAQLQAGAATLAAKTNEAAAGARTLASGAQRVQDGVQTLVAGNLKLKAALGTVTAKLPAEQDLRALQGGARTLAQKTGELSGGLGQLTDGSGRLAQGARDLQGGAGELRAGLDTLYRKLPARTDTLSGDPQGLAASAVVVETATAQVPSNGAAFAPYFVALALWVGATMTTFIFPYLLLPESGRGTSQRARVLRKFAVPAGYVTLQALVVVAGLSLLGVPYLHPGLVVLTTVLASLTFMLLILALNLLLGAAGRLLALVLLVVQLGASGAVTRWNCLRVFSRPSTPSCP</sequence>
<keyword evidence="3 5" id="KW-1133">Transmembrane helix</keyword>
<dbReference type="NCBIfam" id="TIGR03057">
    <property type="entry name" value="xxxLxxG_by_4"/>
    <property type="match status" value="2"/>
</dbReference>
<feature type="transmembrane region" description="Helical" evidence="5">
    <location>
        <begin position="259"/>
        <end position="278"/>
    </location>
</feature>
<dbReference type="PANTHER" id="PTHR43077:SF10">
    <property type="entry name" value="TRANSPORT PERMEASE PROTEIN"/>
    <property type="match status" value="1"/>
</dbReference>
<dbReference type="InterPro" id="IPR011049">
    <property type="entry name" value="Serralysin-like_metalloprot_C"/>
</dbReference>
<feature type="transmembrane region" description="Helical" evidence="5">
    <location>
        <begin position="213"/>
        <end position="238"/>
    </location>
</feature>
<evidence type="ECO:0000256" key="5">
    <source>
        <dbReference type="SAM" id="Phobius"/>
    </source>
</evidence>
<dbReference type="InterPro" id="IPR051328">
    <property type="entry name" value="T7SS_ABC-Transporter"/>
</dbReference>
<proteinExistence type="predicted"/>
<dbReference type="RefSeq" id="WP_380059225.1">
    <property type="nucleotide sequence ID" value="NZ_JBHSWB010000003.1"/>
</dbReference>
<evidence type="ECO:0000313" key="6">
    <source>
        <dbReference type="EMBL" id="MFC6663515.1"/>
    </source>
</evidence>
<evidence type="ECO:0000313" key="7">
    <source>
        <dbReference type="Proteomes" id="UP001596317"/>
    </source>
</evidence>
<organism evidence="6 7">
    <name type="scientific">Deinococcus multiflagellatus</name>
    <dbReference type="NCBI Taxonomy" id="1656887"/>
    <lineage>
        <taxon>Bacteria</taxon>
        <taxon>Thermotogati</taxon>
        <taxon>Deinococcota</taxon>
        <taxon>Deinococci</taxon>
        <taxon>Deinococcales</taxon>
        <taxon>Deinococcaceae</taxon>
        <taxon>Deinococcus</taxon>
    </lineage>
</organism>
<accession>A0ABW1ZTN0</accession>
<protein>
    <recommendedName>
        <fullName evidence="8">YhgE/Pip domain-containing protein</fullName>
    </recommendedName>
</protein>
<feature type="transmembrane region" description="Helical" evidence="5">
    <location>
        <begin position="314"/>
        <end position="333"/>
    </location>
</feature>
<evidence type="ECO:0000256" key="1">
    <source>
        <dbReference type="ARBA" id="ARBA00004141"/>
    </source>
</evidence>
<keyword evidence="4 5" id="KW-0472">Membrane</keyword>
<evidence type="ECO:0000256" key="3">
    <source>
        <dbReference type="ARBA" id="ARBA00022989"/>
    </source>
</evidence>
<keyword evidence="2 5" id="KW-0812">Transmembrane</keyword>
<dbReference type="PANTHER" id="PTHR43077">
    <property type="entry name" value="TRANSPORT PERMEASE YVFS-RELATED"/>
    <property type="match status" value="1"/>
</dbReference>
<evidence type="ECO:0008006" key="8">
    <source>
        <dbReference type="Google" id="ProtNLM"/>
    </source>
</evidence>
<keyword evidence="7" id="KW-1185">Reference proteome</keyword>
<name>A0ABW1ZTN0_9DEIO</name>
<comment type="subcellular location">
    <subcellularLocation>
        <location evidence="1">Membrane</location>
        <topology evidence="1">Multi-pass membrane protein</topology>
    </subcellularLocation>
</comment>
<feature type="transmembrane region" description="Helical" evidence="5">
    <location>
        <begin position="284"/>
        <end position="307"/>
    </location>
</feature>
<evidence type="ECO:0000256" key="4">
    <source>
        <dbReference type="ARBA" id="ARBA00023136"/>
    </source>
</evidence>